<sequence length="124" mass="14074">MNTFPILDIRALVYRYDISKSDPQIRSHNLVHPYLWLLTGLVSKGNADSISPFLPLDQDRISTKQLELLHGIRVHSNNRIVIIDSLINNQPIRGLFPLKNSRAEVSFSALVRGFSMINHGLSTR</sequence>
<protein>
    <submittedName>
        <fullName evidence="1">Uncharacterized protein</fullName>
    </submittedName>
</protein>
<organism evidence="1">
    <name type="scientific">Opuntia streptacantha</name>
    <name type="common">Prickly pear cactus</name>
    <name type="synonym">Opuntia cardona</name>
    <dbReference type="NCBI Taxonomy" id="393608"/>
    <lineage>
        <taxon>Eukaryota</taxon>
        <taxon>Viridiplantae</taxon>
        <taxon>Streptophyta</taxon>
        <taxon>Embryophyta</taxon>
        <taxon>Tracheophyta</taxon>
        <taxon>Spermatophyta</taxon>
        <taxon>Magnoliopsida</taxon>
        <taxon>eudicotyledons</taxon>
        <taxon>Gunneridae</taxon>
        <taxon>Pentapetalae</taxon>
        <taxon>Caryophyllales</taxon>
        <taxon>Cactineae</taxon>
        <taxon>Cactaceae</taxon>
        <taxon>Opuntioideae</taxon>
        <taxon>Opuntia</taxon>
    </lineage>
</organism>
<dbReference type="EMBL" id="GISG01000492">
    <property type="protein sequence ID" value="MBA4614046.1"/>
    <property type="molecule type" value="Transcribed_RNA"/>
</dbReference>
<dbReference type="AlphaFoldDB" id="A0A7C9CB33"/>
<name>A0A7C9CB33_OPUST</name>
<evidence type="ECO:0000313" key="1">
    <source>
        <dbReference type="EMBL" id="MBA4614046.1"/>
    </source>
</evidence>
<proteinExistence type="predicted"/>
<accession>A0A7C9CB33</accession>
<reference evidence="1" key="1">
    <citation type="journal article" date="2013" name="J. Plant Res.">
        <title>Effect of fungi and light on seed germination of three Opuntia species from semiarid lands of central Mexico.</title>
        <authorList>
            <person name="Delgado-Sanchez P."/>
            <person name="Jimenez-Bremont J.F."/>
            <person name="Guerrero-Gonzalez Mde L."/>
            <person name="Flores J."/>
        </authorList>
    </citation>
    <scope>NUCLEOTIDE SEQUENCE</scope>
    <source>
        <tissue evidence="1">Cladode</tissue>
    </source>
</reference>
<reference evidence="1" key="2">
    <citation type="submission" date="2020-07" db="EMBL/GenBank/DDBJ databases">
        <authorList>
            <person name="Vera ALvarez R."/>
            <person name="Arias-Moreno D.M."/>
            <person name="Jimenez-Jacinto V."/>
            <person name="Jimenez-Bremont J.F."/>
            <person name="Swaminathan K."/>
            <person name="Moose S.P."/>
            <person name="Guerrero-Gonzalez M.L."/>
            <person name="Marino-Ramirez L."/>
            <person name="Landsman D."/>
            <person name="Rodriguez-Kessler M."/>
            <person name="Delgado-Sanchez P."/>
        </authorList>
    </citation>
    <scope>NUCLEOTIDE SEQUENCE</scope>
    <source>
        <tissue evidence="1">Cladode</tissue>
    </source>
</reference>